<feature type="compositionally biased region" description="Pro residues" evidence="10">
    <location>
        <begin position="242"/>
        <end position="251"/>
    </location>
</feature>
<evidence type="ECO:0000256" key="2">
    <source>
        <dbReference type="ARBA" id="ARBA00005683"/>
    </source>
</evidence>
<dbReference type="GO" id="GO:0005125">
    <property type="term" value="F:cytokine activity"/>
    <property type="evidence" value="ECO:0007669"/>
    <property type="project" value="TreeGrafter"/>
</dbReference>
<reference evidence="11 12" key="2">
    <citation type="submission" date="2019-04" db="EMBL/GenBank/DDBJ databases">
        <title>The genome sequence of big-headed turtle.</title>
        <authorList>
            <person name="Gong S."/>
        </authorList>
    </citation>
    <scope>NUCLEOTIDE SEQUENCE [LARGE SCALE GENOMIC DNA]</scope>
    <source>
        <strain evidence="11">DO16091913</strain>
        <tissue evidence="11">Muscle</tissue>
    </source>
</reference>
<name>A0A4D9ELW8_9SAUR</name>
<evidence type="ECO:0000256" key="6">
    <source>
        <dbReference type="ARBA" id="ARBA00022687"/>
    </source>
</evidence>
<dbReference type="Proteomes" id="UP000297703">
    <property type="component" value="Unassembled WGS sequence"/>
</dbReference>
<dbReference type="GO" id="GO:0030182">
    <property type="term" value="P:neuron differentiation"/>
    <property type="evidence" value="ECO:0007669"/>
    <property type="project" value="TreeGrafter"/>
</dbReference>
<dbReference type="GO" id="GO:0005109">
    <property type="term" value="F:frizzled binding"/>
    <property type="evidence" value="ECO:0007669"/>
    <property type="project" value="TreeGrafter"/>
</dbReference>
<gene>
    <name evidence="11" type="ORF">DR999_PMT05245</name>
</gene>
<dbReference type="GO" id="GO:0045165">
    <property type="term" value="P:cell fate commitment"/>
    <property type="evidence" value="ECO:0007669"/>
    <property type="project" value="TreeGrafter"/>
</dbReference>
<dbReference type="PANTHER" id="PTHR12027:SF70">
    <property type="entry name" value="PROTEIN WNT-16"/>
    <property type="match status" value="1"/>
</dbReference>
<keyword evidence="3 9" id="KW-0217">Developmental protein</keyword>
<keyword evidence="8" id="KW-0449">Lipoprotein</keyword>
<comment type="caution">
    <text evidence="11">The sequence shown here is derived from an EMBL/GenBank/DDBJ whole genome shotgun (WGS) entry which is preliminary data.</text>
</comment>
<keyword evidence="12" id="KW-1185">Reference proteome</keyword>
<dbReference type="PRINTS" id="PR01895">
    <property type="entry name" value="WNT16PROTEIN"/>
</dbReference>
<sequence length="652" mass="70762">MTNTEPTAKVLIQGEILPPSTTMEGPIAMELLQAPCSFLYALRKAACTVQIPMCMQWTEFCSVHAKCTAPKNDISLTSVSKCLLYKPPNSTLIVTRAGGIRIPHQRETTSPASPAEEGKRIQCSPFYGAGCSGDTCRTAAPLCFLPAEAGTRTETPRPFPRANPASPPESVSEPVSRAGAPPGRRALANPLPRELSGPMGARSNIHELPRANERPGAAGGAEKAGHGEVQEEPAPVEAKAPLPSPALPRLPPGCSLRPRSKGRGRIRGSCRRGLSPAGPGCAGQGRRAASMGRAGCGLPRLCVRWAALLLALWPRCAHGNWMWLGIASFGVPEKLGCAGLPLSGRQKELCKRKPHLLPSIREGARLGIQECRSQFRHERWDCLLLPPDSAAAFSVFGAELSSGTKETAFIYAVTAAGLVHSVTRSCSAGNMTECSCDTNLQNGGSATEGWHWGGCSDDIHYGMWFSRKFLDGPIKNITGKDGNGLISMNLHNNEAGRQAVAKLLSVDCRCHGVSGSCAVKTCWKTMSSFEKIGQYLKDKYENSIQVLDRLKKKLRRKEKTQRKIPIHKEDLLYINKSPNYCVEDRKLGISGTQGRECNRTSEGPDGCNLLCCGRGYNTHVVRHVERCECKFVWCCYVRCRRCESMTDVHTCK</sequence>
<keyword evidence="5" id="KW-0272">Extracellular matrix</keyword>
<dbReference type="OrthoDB" id="5945655at2759"/>
<proteinExistence type="inferred from homology"/>
<dbReference type="SMART" id="SM00097">
    <property type="entry name" value="WNT1"/>
    <property type="match status" value="1"/>
</dbReference>
<keyword evidence="7" id="KW-1015">Disulfide bond</keyword>
<dbReference type="EMBL" id="QXTE01000031">
    <property type="protein sequence ID" value="TFK11519.1"/>
    <property type="molecule type" value="Genomic_DNA"/>
</dbReference>
<feature type="compositionally biased region" description="Pro residues" evidence="10">
    <location>
        <begin position="157"/>
        <end position="167"/>
    </location>
</feature>
<dbReference type="InterPro" id="IPR043158">
    <property type="entry name" value="Wnt_C"/>
</dbReference>
<dbReference type="Gene3D" id="3.30.2460.20">
    <property type="match status" value="1"/>
</dbReference>
<dbReference type="Pfam" id="PF00110">
    <property type="entry name" value="wnt"/>
    <property type="match status" value="1"/>
</dbReference>
<feature type="compositionally biased region" description="Basic residues" evidence="10">
    <location>
        <begin position="258"/>
        <end position="270"/>
    </location>
</feature>
<reference evidence="11 12" key="1">
    <citation type="submission" date="2019-04" db="EMBL/GenBank/DDBJ databases">
        <title>Draft genome of the big-headed turtle Platysternon megacephalum.</title>
        <authorList>
            <person name="Gong S."/>
        </authorList>
    </citation>
    <scope>NUCLEOTIDE SEQUENCE [LARGE SCALE GENOMIC DNA]</scope>
    <source>
        <strain evidence="11">DO16091913</strain>
        <tissue evidence="11">Muscle</tissue>
    </source>
</reference>
<dbReference type="FunFam" id="3.30.2460.20:FF:000001">
    <property type="entry name" value="Wnt homolog"/>
    <property type="match status" value="1"/>
</dbReference>
<dbReference type="PROSITE" id="PS00246">
    <property type="entry name" value="WNT1"/>
    <property type="match status" value="1"/>
</dbReference>
<comment type="similarity">
    <text evidence="2 9">Belongs to the Wnt family.</text>
</comment>
<evidence type="ECO:0000256" key="7">
    <source>
        <dbReference type="ARBA" id="ARBA00023157"/>
    </source>
</evidence>
<dbReference type="InterPro" id="IPR018161">
    <property type="entry name" value="Wnt_CS"/>
</dbReference>
<evidence type="ECO:0000313" key="12">
    <source>
        <dbReference type="Proteomes" id="UP000297703"/>
    </source>
</evidence>
<evidence type="ECO:0000256" key="5">
    <source>
        <dbReference type="ARBA" id="ARBA00022530"/>
    </source>
</evidence>
<dbReference type="InterPro" id="IPR013304">
    <property type="entry name" value="Wnt16"/>
</dbReference>
<organism evidence="11 12">
    <name type="scientific">Platysternon megacephalum</name>
    <name type="common">big-headed turtle</name>
    <dbReference type="NCBI Taxonomy" id="55544"/>
    <lineage>
        <taxon>Eukaryota</taxon>
        <taxon>Metazoa</taxon>
        <taxon>Chordata</taxon>
        <taxon>Craniata</taxon>
        <taxon>Vertebrata</taxon>
        <taxon>Euteleostomi</taxon>
        <taxon>Archelosauria</taxon>
        <taxon>Testudinata</taxon>
        <taxon>Testudines</taxon>
        <taxon>Cryptodira</taxon>
        <taxon>Durocryptodira</taxon>
        <taxon>Testudinoidea</taxon>
        <taxon>Platysternidae</taxon>
        <taxon>Platysternon</taxon>
    </lineage>
</organism>
<evidence type="ECO:0000313" key="11">
    <source>
        <dbReference type="EMBL" id="TFK11519.1"/>
    </source>
</evidence>
<keyword evidence="4" id="KW-0964">Secreted</keyword>
<dbReference type="STRING" id="55544.A0A4D9ELW8"/>
<dbReference type="GO" id="GO:0005615">
    <property type="term" value="C:extracellular space"/>
    <property type="evidence" value="ECO:0007669"/>
    <property type="project" value="TreeGrafter"/>
</dbReference>
<evidence type="ECO:0000256" key="8">
    <source>
        <dbReference type="ARBA" id="ARBA00023288"/>
    </source>
</evidence>
<comment type="function">
    <text evidence="9">Ligand for members of the frizzled family of seven transmembrane receptors.</text>
</comment>
<evidence type="ECO:0000256" key="9">
    <source>
        <dbReference type="RuleBase" id="RU003500"/>
    </source>
</evidence>
<feature type="compositionally biased region" description="Low complexity" evidence="10">
    <location>
        <begin position="168"/>
        <end position="193"/>
    </location>
</feature>
<dbReference type="GO" id="GO:0060070">
    <property type="term" value="P:canonical Wnt signaling pathway"/>
    <property type="evidence" value="ECO:0007669"/>
    <property type="project" value="TreeGrafter"/>
</dbReference>
<evidence type="ECO:0000256" key="10">
    <source>
        <dbReference type="SAM" id="MobiDB-lite"/>
    </source>
</evidence>
<feature type="compositionally biased region" description="Basic and acidic residues" evidence="10">
    <location>
        <begin position="204"/>
        <end position="213"/>
    </location>
</feature>
<accession>A0A4D9ELW8</accession>
<dbReference type="PANTHER" id="PTHR12027">
    <property type="entry name" value="WNT RELATED"/>
    <property type="match status" value="1"/>
</dbReference>
<protein>
    <recommendedName>
        <fullName evidence="9">Protein Wnt</fullName>
    </recommendedName>
</protein>
<dbReference type="InterPro" id="IPR005817">
    <property type="entry name" value="Wnt"/>
</dbReference>
<feature type="region of interest" description="Disordered" evidence="10">
    <location>
        <begin position="150"/>
        <end position="271"/>
    </location>
</feature>
<dbReference type="AlphaFoldDB" id="A0A4D9ELW8"/>
<evidence type="ECO:0000256" key="3">
    <source>
        <dbReference type="ARBA" id="ARBA00022473"/>
    </source>
</evidence>
<evidence type="ECO:0000256" key="1">
    <source>
        <dbReference type="ARBA" id="ARBA00004498"/>
    </source>
</evidence>
<keyword evidence="6 9" id="KW-0879">Wnt signaling pathway</keyword>
<dbReference type="CDD" id="cd19344">
    <property type="entry name" value="Wnt_Wnt16"/>
    <property type="match status" value="1"/>
</dbReference>
<evidence type="ECO:0000256" key="4">
    <source>
        <dbReference type="ARBA" id="ARBA00022525"/>
    </source>
</evidence>
<dbReference type="PRINTS" id="PR01349">
    <property type="entry name" value="WNTPROTEIN"/>
</dbReference>
<comment type="subcellular location">
    <subcellularLocation>
        <location evidence="1 9">Secreted</location>
        <location evidence="1 9">Extracellular space</location>
        <location evidence="1 9">Extracellular matrix</location>
    </subcellularLocation>
</comment>